<dbReference type="PROSITE" id="PS00640">
    <property type="entry name" value="THIOL_PROTEASE_ASN"/>
    <property type="match status" value="1"/>
</dbReference>
<dbReference type="SMART" id="SM00848">
    <property type="entry name" value="Inhibitor_I29"/>
    <property type="match status" value="1"/>
</dbReference>
<dbReference type="SUPFAM" id="SSF54001">
    <property type="entry name" value="Cysteine proteinases"/>
    <property type="match status" value="1"/>
</dbReference>
<dbReference type="PROSITE" id="PS00139">
    <property type="entry name" value="THIOL_PROTEASE_CYS"/>
    <property type="match status" value="1"/>
</dbReference>
<evidence type="ECO:0000259" key="7">
    <source>
        <dbReference type="SMART" id="SM00645"/>
    </source>
</evidence>
<dbReference type="AlphaFoldDB" id="A0ABD1FJZ5"/>
<feature type="domain" description="Peptidase C1A papain C-terminal" evidence="7">
    <location>
        <begin position="92"/>
        <end position="307"/>
    </location>
</feature>
<dbReference type="GO" id="GO:0004197">
    <property type="term" value="F:cysteine-type endopeptidase activity"/>
    <property type="evidence" value="ECO:0007669"/>
    <property type="project" value="UniProtKB-EC"/>
</dbReference>
<evidence type="ECO:0000256" key="3">
    <source>
        <dbReference type="ARBA" id="ARBA00022729"/>
    </source>
</evidence>
<dbReference type="GO" id="GO:0006508">
    <property type="term" value="P:proteolysis"/>
    <property type="evidence" value="ECO:0007669"/>
    <property type="project" value="UniProtKB-KW"/>
</dbReference>
<dbReference type="InterPro" id="IPR013128">
    <property type="entry name" value="Peptidase_C1A"/>
</dbReference>
<dbReference type="InterPro" id="IPR000668">
    <property type="entry name" value="Peptidase_C1A_C"/>
</dbReference>
<proteinExistence type="inferred from homology"/>
<evidence type="ECO:0000256" key="1">
    <source>
        <dbReference type="ARBA" id="ARBA00008455"/>
    </source>
</evidence>
<feature type="domain" description="Cathepsin propeptide inhibitor" evidence="8">
    <location>
        <begin position="5"/>
        <end position="62"/>
    </location>
</feature>
<dbReference type="InterPro" id="IPR039417">
    <property type="entry name" value="Peptidase_C1A_papain-like"/>
</dbReference>
<dbReference type="Pfam" id="PF08246">
    <property type="entry name" value="Inhibitor_I29"/>
    <property type="match status" value="1"/>
</dbReference>
<keyword evidence="6" id="KW-1015">Disulfide bond</keyword>
<evidence type="ECO:0000313" key="9">
    <source>
        <dbReference type="EMBL" id="KAL1532135.1"/>
    </source>
</evidence>
<dbReference type="InterPro" id="IPR025661">
    <property type="entry name" value="Pept_asp_AS"/>
</dbReference>
<evidence type="ECO:0000256" key="6">
    <source>
        <dbReference type="ARBA" id="ARBA00023157"/>
    </source>
</evidence>
<comment type="caution">
    <text evidence="9">The sequence shown here is derived from an EMBL/GenBank/DDBJ whole genome shotgun (WGS) entry which is preliminary data.</text>
</comment>
<dbReference type="PRINTS" id="PR00705">
    <property type="entry name" value="PAPAIN"/>
</dbReference>
<dbReference type="EC" id="3.4.22.15" evidence="9"/>
<evidence type="ECO:0000256" key="5">
    <source>
        <dbReference type="ARBA" id="ARBA00022807"/>
    </source>
</evidence>
<dbReference type="FunFam" id="3.90.70.10:FF:000067">
    <property type="entry name" value="Senescence-specific cysteine protease"/>
    <property type="match status" value="1"/>
</dbReference>
<dbReference type="Pfam" id="PF00112">
    <property type="entry name" value="Peptidase_C1"/>
    <property type="match status" value="1"/>
</dbReference>
<keyword evidence="2 9" id="KW-0645">Protease</keyword>
<keyword evidence="4 9" id="KW-0378">Hydrolase</keyword>
<dbReference type="Gene3D" id="3.90.70.10">
    <property type="entry name" value="Cysteine proteinases"/>
    <property type="match status" value="1"/>
</dbReference>
<dbReference type="InterPro" id="IPR038765">
    <property type="entry name" value="Papain-like_cys_pep_sf"/>
</dbReference>
<keyword evidence="3" id="KW-0732">Signal</keyword>
<evidence type="ECO:0000313" key="10">
    <source>
        <dbReference type="Proteomes" id="UP001567538"/>
    </source>
</evidence>
<name>A0ABD1FJZ5_SALDI</name>
<accession>A0ABD1FJZ5</accession>
<evidence type="ECO:0000256" key="4">
    <source>
        <dbReference type="ARBA" id="ARBA00022801"/>
    </source>
</evidence>
<keyword evidence="10" id="KW-1185">Reference proteome</keyword>
<reference evidence="9 10" key="1">
    <citation type="submission" date="2024-06" db="EMBL/GenBank/DDBJ databases">
        <title>A chromosome level genome sequence of Diviner's sage (Salvia divinorum).</title>
        <authorList>
            <person name="Ford S.A."/>
            <person name="Ro D.-K."/>
            <person name="Ness R.W."/>
            <person name="Phillips M.A."/>
        </authorList>
    </citation>
    <scope>NUCLEOTIDE SEQUENCE [LARGE SCALE GENOMIC DNA]</scope>
    <source>
        <strain evidence="9">SAF-2024a</strain>
        <tissue evidence="9">Leaf</tissue>
    </source>
</reference>
<dbReference type="Proteomes" id="UP001567538">
    <property type="component" value="Unassembled WGS sequence"/>
</dbReference>
<comment type="similarity">
    <text evidence="1">Belongs to the peptidase C1 family.</text>
</comment>
<organism evidence="9 10">
    <name type="scientific">Salvia divinorum</name>
    <name type="common">Maria pastora</name>
    <name type="synonym">Diviner's sage</name>
    <dbReference type="NCBI Taxonomy" id="28513"/>
    <lineage>
        <taxon>Eukaryota</taxon>
        <taxon>Viridiplantae</taxon>
        <taxon>Streptophyta</taxon>
        <taxon>Embryophyta</taxon>
        <taxon>Tracheophyta</taxon>
        <taxon>Spermatophyta</taxon>
        <taxon>Magnoliopsida</taxon>
        <taxon>eudicotyledons</taxon>
        <taxon>Gunneridae</taxon>
        <taxon>Pentapetalae</taxon>
        <taxon>asterids</taxon>
        <taxon>lamiids</taxon>
        <taxon>Lamiales</taxon>
        <taxon>Lamiaceae</taxon>
        <taxon>Nepetoideae</taxon>
        <taxon>Mentheae</taxon>
        <taxon>Salviinae</taxon>
        <taxon>Salvia</taxon>
        <taxon>Salvia subgen. Calosphace</taxon>
    </lineage>
</organism>
<dbReference type="InterPro" id="IPR000169">
    <property type="entry name" value="Pept_cys_AS"/>
</dbReference>
<evidence type="ECO:0000256" key="2">
    <source>
        <dbReference type="ARBA" id="ARBA00022670"/>
    </source>
</evidence>
<dbReference type="PANTHER" id="PTHR12411">
    <property type="entry name" value="CYSTEINE PROTEASE FAMILY C1-RELATED"/>
    <property type="match status" value="1"/>
</dbReference>
<dbReference type="CDD" id="cd02248">
    <property type="entry name" value="Peptidase_C1A"/>
    <property type="match status" value="1"/>
</dbReference>
<dbReference type="EMBL" id="JBEAFC010000014">
    <property type="protein sequence ID" value="KAL1532135.1"/>
    <property type="molecule type" value="Genomic_DNA"/>
</dbReference>
<dbReference type="SMART" id="SM00645">
    <property type="entry name" value="Pept_C1"/>
    <property type="match status" value="1"/>
</dbReference>
<sequence>MSIKHEEWMAEHGFSYENEEVKQTRYQIFKDNVQHIERHNQEGKHTYKLGINKFADLTNEEFLAKYARGSVPSFKAPSSNQSSFEYKDMKDVPPSLDWRDHNAVTPIKSQGQCGCCWAFAAVAAIEGIEAIRSGKLTQLSEQHIIDCNEERKGCYRGRTDHAYEFVRKNRGLASDIDYPYTATQGVCANNKPSSLSSKITGFSCVPSSNETALLAAVSNQPVSVNIDPKLLHLYQSGVLTGDCGINLDLHHIVTIVGYGVSENGVDFWLVKNSWGLGWGEDGYVRVQRNIDAKEGMCGIAMFACYPNV</sequence>
<evidence type="ECO:0000259" key="8">
    <source>
        <dbReference type="SMART" id="SM00848"/>
    </source>
</evidence>
<gene>
    <name evidence="9" type="primary">SAG12</name>
    <name evidence="9" type="ORF">AAHA92_32183</name>
</gene>
<protein>
    <submittedName>
        <fullName evidence="9">Senescence-specific cysteine protease sag12, variant 2</fullName>
        <ecNumber evidence="9">3.4.22.15</ecNumber>
    </submittedName>
</protein>
<dbReference type="InterPro" id="IPR013201">
    <property type="entry name" value="Prot_inhib_I29"/>
</dbReference>
<keyword evidence="5" id="KW-0788">Thiol protease</keyword>